<accession>A0ABQ2GCW5</accession>
<reference evidence="3" key="1">
    <citation type="journal article" date="2019" name="Int. J. Syst. Evol. Microbiol.">
        <title>The Global Catalogue of Microorganisms (GCM) 10K type strain sequencing project: providing services to taxonomists for standard genome sequencing and annotation.</title>
        <authorList>
            <consortium name="The Broad Institute Genomics Platform"/>
            <consortium name="The Broad Institute Genome Sequencing Center for Infectious Disease"/>
            <person name="Wu L."/>
            <person name="Ma J."/>
        </authorList>
    </citation>
    <scope>NUCLEOTIDE SEQUENCE [LARGE SCALE GENOMIC DNA]</scope>
    <source>
        <strain evidence="3">CGMCC 4.5581</strain>
    </source>
</reference>
<dbReference type="EMBL" id="BMMI01000018">
    <property type="protein sequence ID" value="GGL85684.1"/>
    <property type="molecule type" value="Genomic_DNA"/>
</dbReference>
<gene>
    <name evidence="2" type="ORF">GCM10011589_47630</name>
</gene>
<feature type="region of interest" description="Disordered" evidence="1">
    <location>
        <begin position="25"/>
        <end position="58"/>
    </location>
</feature>
<keyword evidence="3" id="KW-1185">Reference proteome</keyword>
<proteinExistence type="predicted"/>
<name>A0ABQ2GCW5_9ACTN</name>
<evidence type="ECO:0000256" key="1">
    <source>
        <dbReference type="SAM" id="MobiDB-lite"/>
    </source>
</evidence>
<sequence>MGDHRGLRTEFVVPLTRTEETHTELANTGGLHQGPSSSRRSVGLPDGMTHFEGGPHTSAFIPPSWEALQRGSKPHDRKITQRHLLAQ</sequence>
<evidence type="ECO:0000313" key="2">
    <source>
        <dbReference type="EMBL" id="GGL85684.1"/>
    </source>
</evidence>
<feature type="region of interest" description="Disordered" evidence="1">
    <location>
        <begin position="68"/>
        <end position="87"/>
    </location>
</feature>
<dbReference type="Proteomes" id="UP000648663">
    <property type="component" value="Unassembled WGS sequence"/>
</dbReference>
<evidence type="ECO:0000313" key="3">
    <source>
        <dbReference type="Proteomes" id="UP000648663"/>
    </source>
</evidence>
<protein>
    <submittedName>
        <fullName evidence="2">Uncharacterized protein</fullName>
    </submittedName>
</protein>
<comment type="caution">
    <text evidence="2">The sequence shown here is derived from an EMBL/GenBank/DDBJ whole genome shotgun (WGS) entry which is preliminary data.</text>
</comment>
<organism evidence="2 3">
    <name type="scientific">Modestobacter marinus</name>
    <dbReference type="NCBI Taxonomy" id="477641"/>
    <lineage>
        <taxon>Bacteria</taxon>
        <taxon>Bacillati</taxon>
        <taxon>Actinomycetota</taxon>
        <taxon>Actinomycetes</taxon>
        <taxon>Geodermatophilales</taxon>
        <taxon>Geodermatophilaceae</taxon>
        <taxon>Modestobacter</taxon>
    </lineage>
</organism>